<dbReference type="OrthoDB" id="5295854at2"/>
<evidence type="ECO:0000313" key="3">
    <source>
        <dbReference type="Proteomes" id="UP000231632"/>
    </source>
</evidence>
<reference evidence="2 3" key="1">
    <citation type="journal article" date="2017" name="Arch. Microbiol.">
        <title>Mariprofundus micogutta sp. nov., a novel iron-oxidizing zetaproteobacterium isolated from a deep-sea hydrothermal field at the Bayonnaise knoll of the Izu-Ogasawara arc, and a description of Mariprofundales ord. nov. and Zetaproteobacteria classis nov.</title>
        <authorList>
            <person name="Makita H."/>
            <person name="Tanaka E."/>
            <person name="Mitsunobu S."/>
            <person name="Miyazaki M."/>
            <person name="Nunoura T."/>
            <person name="Uematsu K."/>
            <person name="Takaki Y."/>
            <person name="Nishi S."/>
            <person name="Shimamura S."/>
            <person name="Takai K."/>
        </authorList>
    </citation>
    <scope>NUCLEOTIDE SEQUENCE [LARGE SCALE GENOMIC DNA]</scope>
    <source>
        <strain evidence="2 3">ET2</strain>
    </source>
</reference>
<dbReference type="Proteomes" id="UP000231632">
    <property type="component" value="Unassembled WGS sequence"/>
</dbReference>
<feature type="transmembrane region" description="Helical" evidence="1">
    <location>
        <begin position="142"/>
        <end position="160"/>
    </location>
</feature>
<gene>
    <name evidence="2" type="ORF">MMIC_P1224</name>
</gene>
<protein>
    <submittedName>
        <fullName evidence="2">Uncharacterized protein</fullName>
    </submittedName>
</protein>
<feature type="transmembrane region" description="Helical" evidence="1">
    <location>
        <begin position="12"/>
        <end position="30"/>
    </location>
</feature>
<name>A0A1L8CMX2_9PROT</name>
<accession>A0A1L8CMX2</accession>
<dbReference type="AlphaFoldDB" id="A0A1L8CMX2"/>
<sequence>MNNIIEPVRHGMIMAVIALISGALWAAYMATHHEQLHSAFEVQQAKLEQVAMQQQAKSMNMDNMSMGASAAHKHDSSVPTAAHHDMEPKLAGAKHTHSGSLALDAMQRLLRGHIHFMGLGVLAAVLLLVTAFTSLKTCWKKVLGWTFGLGALAYPPAWILMGFRTVEMGPQAAEASIMWLFGPAIALLLASMGTLLATLLIEWIGFQNNALLQLFFQKS</sequence>
<feature type="transmembrane region" description="Helical" evidence="1">
    <location>
        <begin position="114"/>
        <end position="135"/>
    </location>
</feature>
<feature type="transmembrane region" description="Helical" evidence="1">
    <location>
        <begin position="180"/>
        <end position="201"/>
    </location>
</feature>
<evidence type="ECO:0000313" key="2">
    <source>
        <dbReference type="EMBL" id="GAV20260.1"/>
    </source>
</evidence>
<dbReference type="EMBL" id="BDFD01000008">
    <property type="protein sequence ID" value="GAV20260.1"/>
    <property type="molecule type" value="Genomic_DNA"/>
</dbReference>
<keyword evidence="3" id="KW-1185">Reference proteome</keyword>
<keyword evidence="1" id="KW-0472">Membrane</keyword>
<dbReference type="STRING" id="1921010.MMIC_P1224"/>
<evidence type="ECO:0000256" key="1">
    <source>
        <dbReference type="SAM" id="Phobius"/>
    </source>
</evidence>
<organism evidence="2 3">
    <name type="scientific">Mariprofundus micogutta</name>
    <dbReference type="NCBI Taxonomy" id="1921010"/>
    <lineage>
        <taxon>Bacteria</taxon>
        <taxon>Pseudomonadati</taxon>
        <taxon>Pseudomonadota</taxon>
        <taxon>Candidatius Mariprofundia</taxon>
        <taxon>Mariprofundales</taxon>
        <taxon>Mariprofundaceae</taxon>
        <taxon>Mariprofundus</taxon>
    </lineage>
</organism>
<keyword evidence="1" id="KW-0812">Transmembrane</keyword>
<proteinExistence type="predicted"/>
<keyword evidence="1" id="KW-1133">Transmembrane helix</keyword>
<dbReference type="RefSeq" id="WP_072659579.1">
    <property type="nucleotide sequence ID" value="NZ_BDFD01000008.1"/>
</dbReference>
<comment type="caution">
    <text evidence="2">The sequence shown here is derived from an EMBL/GenBank/DDBJ whole genome shotgun (WGS) entry which is preliminary data.</text>
</comment>